<comment type="caution">
    <text evidence="2">The sequence shown here is derived from an EMBL/GenBank/DDBJ whole genome shotgun (WGS) entry which is preliminary data.</text>
</comment>
<feature type="compositionally biased region" description="Basic and acidic residues" evidence="1">
    <location>
        <begin position="227"/>
        <end position="236"/>
    </location>
</feature>
<dbReference type="Proteomes" id="UP001189429">
    <property type="component" value="Unassembled WGS sequence"/>
</dbReference>
<proteinExistence type="predicted"/>
<feature type="compositionally biased region" description="Low complexity" evidence="1">
    <location>
        <begin position="422"/>
        <end position="435"/>
    </location>
</feature>
<evidence type="ECO:0000256" key="1">
    <source>
        <dbReference type="SAM" id="MobiDB-lite"/>
    </source>
</evidence>
<evidence type="ECO:0000313" key="2">
    <source>
        <dbReference type="EMBL" id="CAK0809733.1"/>
    </source>
</evidence>
<feature type="region of interest" description="Disordered" evidence="1">
    <location>
        <begin position="172"/>
        <end position="247"/>
    </location>
</feature>
<accession>A0ABN9QVG4</accession>
<reference evidence="2" key="1">
    <citation type="submission" date="2023-10" db="EMBL/GenBank/DDBJ databases">
        <authorList>
            <person name="Chen Y."/>
            <person name="Shah S."/>
            <person name="Dougan E. K."/>
            <person name="Thang M."/>
            <person name="Chan C."/>
        </authorList>
    </citation>
    <scope>NUCLEOTIDE SEQUENCE [LARGE SCALE GENOMIC DNA]</scope>
</reference>
<sequence length="435" mass="47550">MRTDDSGPSDPTPCNVNHEKDDYLSAGCAHVDLSTVHDEALPTSMPDVGSLRSALLSHDRLPWLLSKVLENFMKQAFTNPMEKGQAWTAGALAEPRIKKSDDGASNEAPVAGLEQLRKALREVMGENEEQGQAKVLQHQIPAVEQGAALSVGQIRGKREKERPSSMFKALSRDEKAKHDVGVKSCAPPLGTYRPKSGQSRPRMLGQADFAKPPGRSPLPSYGGELNDPPRRPERHIPAPHFAKSTPRKAQKLTCTVNSFTAGVLDGHLYCSTSSRSPQWDFSKSVDPQAKVRSTYFQPGQYRIPGPLSRTCVQFDKQIPRPPVADGVSATNHLPDRSLSRSCPVLSQSRAVVVPDLSKYRARDAFFKPANDNQSNAATFDAMEANRTLWRKPTNVDDFDKTLDRGTSIKDNGCDGGAHRTSRCSSRGTTRCAGGR</sequence>
<gene>
    <name evidence="2" type="ORF">PCOR1329_LOCUS14900</name>
</gene>
<protein>
    <submittedName>
        <fullName evidence="2">Uncharacterized protein</fullName>
    </submittedName>
</protein>
<evidence type="ECO:0000313" key="3">
    <source>
        <dbReference type="Proteomes" id="UP001189429"/>
    </source>
</evidence>
<name>A0ABN9QVG4_9DINO</name>
<feature type="compositionally biased region" description="Basic and acidic residues" evidence="1">
    <location>
        <begin position="172"/>
        <end position="181"/>
    </location>
</feature>
<dbReference type="EMBL" id="CAUYUJ010004470">
    <property type="protein sequence ID" value="CAK0809733.1"/>
    <property type="molecule type" value="Genomic_DNA"/>
</dbReference>
<organism evidence="2 3">
    <name type="scientific">Prorocentrum cordatum</name>
    <dbReference type="NCBI Taxonomy" id="2364126"/>
    <lineage>
        <taxon>Eukaryota</taxon>
        <taxon>Sar</taxon>
        <taxon>Alveolata</taxon>
        <taxon>Dinophyceae</taxon>
        <taxon>Prorocentrales</taxon>
        <taxon>Prorocentraceae</taxon>
        <taxon>Prorocentrum</taxon>
    </lineage>
</organism>
<feature type="region of interest" description="Disordered" evidence="1">
    <location>
        <begin position="414"/>
        <end position="435"/>
    </location>
</feature>
<keyword evidence="3" id="KW-1185">Reference proteome</keyword>